<dbReference type="InterPro" id="IPR032675">
    <property type="entry name" value="LRR_dom_sf"/>
</dbReference>
<evidence type="ECO:0000313" key="3">
    <source>
        <dbReference type="EMBL" id="KAJ8254067.1"/>
    </source>
</evidence>
<evidence type="ECO:0000256" key="2">
    <source>
        <dbReference type="ARBA" id="ARBA00022737"/>
    </source>
</evidence>
<dbReference type="Proteomes" id="UP001152803">
    <property type="component" value="Unassembled WGS sequence"/>
</dbReference>
<evidence type="ECO:0000256" key="1">
    <source>
        <dbReference type="ARBA" id="ARBA00022614"/>
    </source>
</evidence>
<keyword evidence="4" id="KW-1185">Reference proteome</keyword>
<dbReference type="Gene3D" id="3.80.10.10">
    <property type="entry name" value="Ribonuclease Inhibitor"/>
    <property type="match status" value="1"/>
</dbReference>
<proteinExistence type="predicted"/>
<sequence>MSSHLNETPSTSTLLRLRSLPLCRLVKCGVTQGGCASLASALRSNPTHLRALNLSLNELQRSGPSLLSSLQTDPLWSLETLEF</sequence>
<dbReference type="AlphaFoldDB" id="A0A9Q1D0G5"/>
<dbReference type="InterPro" id="IPR051261">
    <property type="entry name" value="NLR"/>
</dbReference>
<name>A0A9Q1D0G5_CONCO</name>
<dbReference type="PANTHER" id="PTHR24106">
    <property type="entry name" value="NACHT, LRR AND CARD DOMAINS-CONTAINING"/>
    <property type="match status" value="1"/>
</dbReference>
<reference evidence="3" key="1">
    <citation type="journal article" date="2023" name="Science">
        <title>Genome structures resolve the early diversification of teleost fishes.</title>
        <authorList>
            <person name="Parey E."/>
            <person name="Louis A."/>
            <person name="Montfort J."/>
            <person name="Bouchez O."/>
            <person name="Roques C."/>
            <person name="Iampietro C."/>
            <person name="Lluch J."/>
            <person name="Castinel A."/>
            <person name="Donnadieu C."/>
            <person name="Desvignes T."/>
            <person name="Floi Bucao C."/>
            <person name="Jouanno E."/>
            <person name="Wen M."/>
            <person name="Mejri S."/>
            <person name="Dirks R."/>
            <person name="Jansen H."/>
            <person name="Henkel C."/>
            <person name="Chen W.J."/>
            <person name="Zahm M."/>
            <person name="Cabau C."/>
            <person name="Klopp C."/>
            <person name="Thompson A.W."/>
            <person name="Robinson-Rechavi M."/>
            <person name="Braasch I."/>
            <person name="Lecointre G."/>
            <person name="Bobe J."/>
            <person name="Postlethwait J.H."/>
            <person name="Berthelot C."/>
            <person name="Roest Crollius H."/>
            <person name="Guiguen Y."/>
        </authorList>
    </citation>
    <scope>NUCLEOTIDE SEQUENCE</scope>
    <source>
        <strain evidence="3">Concon-B</strain>
    </source>
</reference>
<protein>
    <submittedName>
        <fullName evidence="3">Uncharacterized protein</fullName>
    </submittedName>
</protein>
<keyword evidence="2" id="KW-0677">Repeat</keyword>
<dbReference type="OrthoDB" id="8956055at2759"/>
<evidence type="ECO:0000313" key="4">
    <source>
        <dbReference type="Proteomes" id="UP001152803"/>
    </source>
</evidence>
<comment type="caution">
    <text evidence="3">The sequence shown here is derived from an EMBL/GenBank/DDBJ whole genome shotgun (WGS) entry which is preliminary data.</text>
</comment>
<accession>A0A9Q1D0G5</accession>
<organism evidence="3 4">
    <name type="scientific">Conger conger</name>
    <name type="common">Conger eel</name>
    <name type="synonym">Muraena conger</name>
    <dbReference type="NCBI Taxonomy" id="82655"/>
    <lineage>
        <taxon>Eukaryota</taxon>
        <taxon>Metazoa</taxon>
        <taxon>Chordata</taxon>
        <taxon>Craniata</taxon>
        <taxon>Vertebrata</taxon>
        <taxon>Euteleostomi</taxon>
        <taxon>Actinopterygii</taxon>
        <taxon>Neopterygii</taxon>
        <taxon>Teleostei</taxon>
        <taxon>Anguilliformes</taxon>
        <taxon>Congridae</taxon>
        <taxon>Conger</taxon>
    </lineage>
</organism>
<dbReference type="EMBL" id="JAFJMO010000016">
    <property type="protein sequence ID" value="KAJ8254067.1"/>
    <property type="molecule type" value="Genomic_DNA"/>
</dbReference>
<gene>
    <name evidence="3" type="ORF">COCON_G00206790</name>
</gene>
<keyword evidence="1" id="KW-0433">Leucine-rich repeat</keyword>
<dbReference type="SUPFAM" id="SSF52047">
    <property type="entry name" value="RNI-like"/>
    <property type="match status" value="1"/>
</dbReference>